<dbReference type="SUPFAM" id="SSF48452">
    <property type="entry name" value="TPR-like"/>
    <property type="match status" value="1"/>
</dbReference>
<name>A0A0F4TJK6_PSEFL</name>
<dbReference type="SMART" id="SM00028">
    <property type="entry name" value="TPR"/>
    <property type="match status" value="3"/>
</dbReference>
<protein>
    <submittedName>
        <fullName evidence="2">N-acetylglucosamine transferase</fullName>
    </submittedName>
</protein>
<organism evidence="2 3">
    <name type="scientific">Pseudomonas fluorescens</name>
    <dbReference type="NCBI Taxonomy" id="294"/>
    <lineage>
        <taxon>Bacteria</taxon>
        <taxon>Pseudomonadati</taxon>
        <taxon>Pseudomonadota</taxon>
        <taxon>Gammaproteobacteria</taxon>
        <taxon>Pseudomonadales</taxon>
        <taxon>Pseudomonadaceae</taxon>
        <taxon>Pseudomonas</taxon>
    </lineage>
</organism>
<comment type="caution">
    <text evidence="2">The sequence shown here is derived from an EMBL/GenBank/DDBJ whole genome shotgun (WGS) entry which is preliminary data.</text>
</comment>
<dbReference type="EMBL" id="LACD01000012">
    <property type="protein sequence ID" value="KJZ44636.1"/>
    <property type="molecule type" value="Genomic_DNA"/>
</dbReference>
<dbReference type="InterPro" id="IPR011990">
    <property type="entry name" value="TPR-like_helical_dom_sf"/>
</dbReference>
<reference evidence="2 3" key="1">
    <citation type="submission" date="2015-03" db="EMBL/GenBank/DDBJ databases">
        <title>Comparative genomics of Pseudomonas insights into diversity of traits involved in vanlence and defense.</title>
        <authorList>
            <person name="Qin Y."/>
        </authorList>
    </citation>
    <scope>NUCLEOTIDE SEQUENCE [LARGE SCALE GENOMIC DNA]</scope>
    <source>
        <strain evidence="2 3">C3</strain>
    </source>
</reference>
<feature type="repeat" description="TPR" evidence="1">
    <location>
        <begin position="146"/>
        <end position="179"/>
    </location>
</feature>
<evidence type="ECO:0000256" key="1">
    <source>
        <dbReference type="PROSITE-ProRule" id="PRU00339"/>
    </source>
</evidence>
<evidence type="ECO:0000313" key="3">
    <source>
        <dbReference type="Proteomes" id="UP000033500"/>
    </source>
</evidence>
<dbReference type="AlphaFoldDB" id="A0A0F4TJK6"/>
<evidence type="ECO:0000313" key="2">
    <source>
        <dbReference type="EMBL" id="KJZ44636.1"/>
    </source>
</evidence>
<dbReference type="PATRIC" id="fig|294.131.peg.416"/>
<keyword evidence="2" id="KW-0808">Transferase</keyword>
<dbReference type="InterPro" id="IPR019734">
    <property type="entry name" value="TPR_rpt"/>
</dbReference>
<dbReference type="Pfam" id="PF13414">
    <property type="entry name" value="TPR_11"/>
    <property type="match status" value="1"/>
</dbReference>
<dbReference type="Gene3D" id="1.25.40.10">
    <property type="entry name" value="Tetratricopeptide repeat domain"/>
    <property type="match status" value="1"/>
</dbReference>
<keyword evidence="1" id="KW-0802">TPR repeat</keyword>
<dbReference type="Proteomes" id="UP000033500">
    <property type="component" value="Unassembled WGS sequence"/>
</dbReference>
<dbReference type="PROSITE" id="PS51257">
    <property type="entry name" value="PROKAR_LIPOPROTEIN"/>
    <property type="match status" value="1"/>
</dbReference>
<accession>A0A0F4TJK6</accession>
<dbReference type="GO" id="GO:0016740">
    <property type="term" value="F:transferase activity"/>
    <property type="evidence" value="ECO:0007669"/>
    <property type="project" value="UniProtKB-KW"/>
</dbReference>
<proteinExistence type="predicted"/>
<gene>
    <name evidence="2" type="ORF">VC34_11785</name>
</gene>
<sequence>MLIMNTRWPALIACSVILTGCAGMQNPQKANLVHCASQFKAAKAENYPLVLQEGDLCLQKNTLPASLQSLIYAVQADAYSNLKHFPEAVAAKEKSMQLAVKPDPRANLDLSAMYRDAGNPKKALELVQYNLDNGMGEAGKGSGFHMPTYYHLGLALTDLGQYREAAEAFSTGLQRQPDYAWAYYARGIAYDHLGGRDDAKADFMKFSQIANKKYVLEEQKAKLAEYRISMP</sequence>
<dbReference type="PROSITE" id="PS50005">
    <property type="entry name" value="TPR"/>
    <property type="match status" value="1"/>
</dbReference>